<evidence type="ECO:0000256" key="12">
    <source>
        <dbReference type="ARBA" id="ARBA00031960"/>
    </source>
</evidence>
<dbReference type="InterPro" id="IPR036645">
    <property type="entry name" value="Elafin-like_sf"/>
</dbReference>
<dbReference type="GO" id="GO:0003712">
    <property type="term" value="F:transcription coregulator activity"/>
    <property type="evidence" value="ECO:0007669"/>
    <property type="project" value="TreeGrafter"/>
</dbReference>
<keyword evidence="17" id="KW-1185">Reference proteome</keyword>
<dbReference type="InterPro" id="IPR001594">
    <property type="entry name" value="Palmitoyltrfase_DHHC"/>
</dbReference>
<comment type="similarity">
    <text evidence="3">Belongs to the Mediator complex subunit 24 family.</text>
</comment>
<dbReference type="GO" id="GO:0016592">
    <property type="term" value="C:mediator complex"/>
    <property type="evidence" value="ECO:0007669"/>
    <property type="project" value="InterPro"/>
</dbReference>
<feature type="transmembrane region" description="Helical" evidence="14">
    <location>
        <begin position="370"/>
        <end position="391"/>
    </location>
</feature>
<dbReference type="Pfam" id="PF11277">
    <property type="entry name" value="Med24_N"/>
    <property type="match status" value="1"/>
</dbReference>
<accession>A0A7R9GFB7</accession>
<dbReference type="PANTHER" id="PTHR12898">
    <property type="entry name" value="MEDIATOR OF RNA POLYMERASE II TRANSCRIPTION SUBUNIT 24"/>
    <property type="match status" value="1"/>
</dbReference>
<dbReference type="GO" id="GO:0005576">
    <property type="term" value="C:extracellular region"/>
    <property type="evidence" value="ECO:0007669"/>
    <property type="project" value="InterPro"/>
</dbReference>
<evidence type="ECO:0000256" key="1">
    <source>
        <dbReference type="ARBA" id="ARBA00004123"/>
    </source>
</evidence>
<dbReference type="OrthoDB" id="331948at2759"/>
<evidence type="ECO:0000256" key="10">
    <source>
        <dbReference type="ARBA" id="ARBA00023163"/>
    </source>
</evidence>
<protein>
    <recommendedName>
        <fullName evidence="4">Mediator of RNA polymerase II transcription subunit 24</fullName>
    </recommendedName>
    <alternativeName>
        <fullName evidence="12">Mediator complex subunit 24</fullName>
    </alternativeName>
</protein>
<proteinExistence type="inferred from homology"/>
<gene>
    <name evidence="16" type="ORF">NMOB1V02_LOCUS8041</name>
</gene>
<evidence type="ECO:0000313" key="17">
    <source>
        <dbReference type="Proteomes" id="UP000678499"/>
    </source>
</evidence>
<evidence type="ECO:0000259" key="15">
    <source>
        <dbReference type="PROSITE" id="PS51390"/>
    </source>
</evidence>
<dbReference type="Pfam" id="PF00095">
    <property type="entry name" value="WAP"/>
    <property type="match status" value="1"/>
</dbReference>
<evidence type="ECO:0000256" key="11">
    <source>
        <dbReference type="ARBA" id="ARBA00023242"/>
    </source>
</evidence>
<dbReference type="GO" id="GO:0060261">
    <property type="term" value="P:positive regulation of transcription initiation by RNA polymerase II"/>
    <property type="evidence" value="ECO:0007669"/>
    <property type="project" value="TreeGrafter"/>
</dbReference>
<evidence type="ECO:0000256" key="14">
    <source>
        <dbReference type="SAM" id="Phobius"/>
    </source>
</evidence>
<evidence type="ECO:0000256" key="8">
    <source>
        <dbReference type="ARBA" id="ARBA00023136"/>
    </source>
</evidence>
<dbReference type="GO" id="GO:0030414">
    <property type="term" value="F:peptidase inhibitor activity"/>
    <property type="evidence" value="ECO:0007669"/>
    <property type="project" value="InterPro"/>
</dbReference>
<reference evidence="16" key="1">
    <citation type="submission" date="2020-11" db="EMBL/GenBank/DDBJ databases">
        <authorList>
            <person name="Tran Van P."/>
        </authorList>
    </citation>
    <scope>NUCLEOTIDE SEQUENCE</scope>
</reference>
<evidence type="ECO:0000256" key="9">
    <source>
        <dbReference type="ARBA" id="ARBA00023159"/>
    </source>
</evidence>
<feature type="region of interest" description="Disordered" evidence="13">
    <location>
        <begin position="158"/>
        <end position="183"/>
    </location>
</feature>
<dbReference type="InterPro" id="IPR021429">
    <property type="entry name" value="Mediator_Med24"/>
</dbReference>
<evidence type="ECO:0000256" key="7">
    <source>
        <dbReference type="ARBA" id="ARBA00023015"/>
    </source>
</evidence>
<evidence type="ECO:0000256" key="13">
    <source>
        <dbReference type="SAM" id="MobiDB-lite"/>
    </source>
</evidence>
<keyword evidence="11" id="KW-0539">Nucleus</keyword>
<dbReference type="EMBL" id="OA884166">
    <property type="protein sequence ID" value="CAD7280381.1"/>
    <property type="molecule type" value="Genomic_DNA"/>
</dbReference>
<keyword evidence="7" id="KW-0805">Transcription regulation</keyword>
<keyword evidence="10" id="KW-0804">Transcription</keyword>
<comment type="subcellular location">
    <subcellularLocation>
        <location evidence="2">Membrane</location>
        <topology evidence="2">Multi-pass membrane protein</topology>
    </subcellularLocation>
    <subcellularLocation>
        <location evidence="1">Nucleus</location>
    </subcellularLocation>
</comment>
<keyword evidence="9" id="KW-0010">Activator</keyword>
<name>A0A7R9GFB7_9CRUS</name>
<dbReference type="PROSITE" id="PS51390">
    <property type="entry name" value="WAP"/>
    <property type="match status" value="1"/>
</dbReference>
<feature type="transmembrane region" description="Helical" evidence="14">
    <location>
        <begin position="326"/>
        <end position="350"/>
    </location>
</feature>
<dbReference type="SMART" id="SM00217">
    <property type="entry name" value="WAP"/>
    <property type="match status" value="1"/>
</dbReference>
<evidence type="ECO:0000256" key="6">
    <source>
        <dbReference type="ARBA" id="ARBA00022989"/>
    </source>
</evidence>
<evidence type="ECO:0000256" key="3">
    <source>
        <dbReference type="ARBA" id="ARBA00007864"/>
    </source>
</evidence>
<dbReference type="Pfam" id="PF01529">
    <property type="entry name" value="DHHC"/>
    <property type="match status" value="1"/>
</dbReference>
<sequence>MTRIDDGVALTAFDRRRESVSVLSKVVFLFVLISGCLCRISGAGDFTKDVDPRLSIEQQDMARIPQEVVFSPKEKPVGASRRSVQHHVLQQTMENAEPQDRCPQPAYPINKATYCSGELIRCNSDEQCPGDKSVCCFNGCIFTCMLPMDQPPTFDWNEETEMRGAGSPLSGGTGPGAHFESLPVRYDDPNVRVATGDDSLADQCHLSATQYQTLQDFRHHDGIKEWQVPRHKNYNQKVPKTVISHLRAVFSDPGLVPFAKTRVDFSDKWDAGGETMRDVDWTMCSRCESYRPPRAHHCRICKRCVRKMDHHCPWINNCVGEWNRKYFIQFLVWIGVLSVYAVILVGVSWLAPPCITCDREETIVIKQSRVIHSVALVLEALLFGLFVAAIMCDQFSSILSDATAVEQVISKSEGNGLNTFRKPAMALLAEVFGRGSVMRNEPEVGDGVALAQALLKQAVVGPGINKTFLGYLKYCTLCRVISLTSLLRLVSLEPVSETDKGPRQRRRLAALIELLSDIVSSTPIMTSPQRKDCLEEAKALFSMVDWVVRVLIVAYTRLEEEQSSEYSRIVDRGAGLLHLVLMKDELRANLIRVAAADDKLLTTSLRKLASKKFKILTTGGVKRDASGGVKSSTDILKACVAKLEDLDSENADAERLLPKLDPGPAPCALVSLTAVLIQAHLYTDAAHCGLWLGNVCTLKGLNGTDALRSIICAALLQLQHSDSSPVSRKLVYFQYKLPMIFESMHNAGFCERSSERCEELEAAVMEVSNLNALLFRAQENCGSEPLDGFLKECVKKRLIGSDTQRKAMEIRLKNVDSINVRLSPPTKEDLAAHLHTLDAKLQSIVAYLSSNESVSRETVLGSMATLKSNSGELSPFVIVAAVTGRLEPIVDFCVSSCEVNENSGCVNPLFETGFLFLTLFSYVAEEQVVGALASYPARRLTDPSSPRKFYDFFVTWMETRVQAIRSFRDYVDMDSLDAFIGELSSLSDLKPTMSSTKLCWAAMAAVKEILAAWESGALLESDAGRLIAKLSEKSAVSSACIYSWLVAKVKNSDDGNNKEKAIAALKIVSSGVNAKNDVFGDKMDLFEKVTSEMRLYPDEVDALKNQRPCNKIKVSLLRETEDLGPLESAFHDACCGGNLVELWRSMMAGKSNVKMNPSAVEHFLKLWRSGGAEWFIRTLVDETFKDPFSEELDTLVDMMVGLFHIDIGSAFTSFVDVLMPLLITSTERISYLSAPFVNRLAALFVAVTHCRLASQPQGFSQMKIKRSASSEDVTEDTKEEKPVVSEIGSNLEELFQLLKRITVGSRDPHFDPRMRFALGVLKAAVEIGSNARRRSLIVPHVPRDLVEWFVETMGEEVTYDLLMKLVDLSSKQGRVDAAFLLMLKQRVASYGNPWMSTKKVDL</sequence>
<dbReference type="GO" id="GO:0016020">
    <property type="term" value="C:membrane"/>
    <property type="evidence" value="ECO:0007669"/>
    <property type="project" value="UniProtKB-SubCell"/>
</dbReference>
<dbReference type="PANTHER" id="PTHR12898:SF1">
    <property type="entry name" value="MEDIATOR OF RNA POLYMERASE II TRANSCRIPTION SUBUNIT 24"/>
    <property type="match status" value="1"/>
</dbReference>
<dbReference type="InterPro" id="IPR008197">
    <property type="entry name" value="WAP_dom"/>
</dbReference>
<keyword evidence="5 14" id="KW-0812">Transmembrane</keyword>
<dbReference type="CDD" id="cd00199">
    <property type="entry name" value="WAP"/>
    <property type="match status" value="1"/>
</dbReference>
<evidence type="ECO:0000313" key="16">
    <source>
        <dbReference type="EMBL" id="CAD7280381.1"/>
    </source>
</evidence>
<evidence type="ECO:0000256" key="4">
    <source>
        <dbReference type="ARBA" id="ARBA00019693"/>
    </source>
</evidence>
<feature type="domain" description="WAP" evidence="15">
    <location>
        <begin position="96"/>
        <end position="148"/>
    </location>
</feature>
<dbReference type="GO" id="GO:0016409">
    <property type="term" value="F:palmitoyltransferase activity"/>
    <property type="evidence" value="ECO:0007669"/>
    <property type="project" value="InterPro"/>
</dbReference>
<evidence type="ECO:0000256" key="5">
    <source>
        <dbReference type="ARBA" id="ARBA00022692"/>
    </source>
</evidence>
<dbReference type="EMBL" id="CAJPEX010002129">
    <property type="protein sequence ID" value="CAG0920533.1"/>
    <property type="molecule type" value="Genomic_DNA"/>
</dbReference>
<organism evidence="16">
    <name type="scientific">Notodromas monacha</name>
    <dbReference type="NCBI Taxonomy" id="399045"/>
    <lineage>
        <taxon>Eukaryota</taxon>
        <taxon>Metazoa</taxon>
        <taxon>Ecdysozoa</taxon>
        <taxon>Arthropoda</taxon>
        <taxon>Crustacea</taxon>
        <taxon>Oligostraca</taxon>
        <taxon>Ostracoda</taxon>
        <taxon>Podocopa</taxon>
        <taxon>Podocopida</taxon>
        <taxon>Cypridocopina</taxon>
        <taxon>Cypridoidea</taxon>
        <taxon>Cyprididae</taxon>
        <taxon>Notodromas</taxon>
    </lineage>
</organism>
<dbReference type="PROSITE" id="PS50216">
    <property type="entry name" value="DHHC"/>
    <property type="match status" value="1"/>
</dbReference>
<evidence type="ECO:0000256" key="2">
    <source>
        <dbReference type="ARBA" id="ARBA00004141"/>
    </source>
</evidence>
<dbReference type="Gene3D" id="4.10.75.10">
    <property type="entry name" value="Elafin-like"/>
    <property type="match status" value="1"/>
</dbReference>
<dbReference type="Proteomes" id="UP000678499">
    <property type="component" value="Unassembled WGS sequence"/>
</dbReference>
<keyword evidence="8 14" id="KW-0472">Membrane</keyword>
<keyword evidence="6 14" id="KW-1133">Transmembrane helix</keyword>